<feature type="transmembrane region" description="Helical" evidence="1">
    <location>
        <begin position="69"/>
        <end position="92"/>
    </location>
</feature>
<evidence type="ECO:0000256" key="1">
    <source>
        <dbReference type="SAM" id="Phobius"/>
    </source>
</evidence>
<feature type="transmembrane region" description="Helical" evidence="1">
    <location>
        <begin position="146"/>
        <end position="166"/>
    </location>
</feature>
<proteinExistence type="predicted"/>
<comment type="caution">
    <text evidence="2">The sequence shown here is derived from an EMBL/GenBank/DDBJ whole genome shotgun (WGS) entry which is preliminary data.</text>
</comment>
<protein>
    <submittedName>
        <fullName evidence="2">Uncharacterized protein</fullName>
    </submittedName>
</protein>
<accession>A0AAV7K8L2</accession>
<sequence>MQELKKEHPQYFRVQDRFNKTLNSKDAWEFLLASNSTHVLIHYFAQYMYARPNADFGTERGFSKQTLNWLNLILFFFVIAFILVFMLLVPIACLGTGVYGQLSSSPDDLSNIQLMVVGSLAIIEFIARVVWYFIGRLDTKDSVFTFVETFDFLPVPIIALFIWGIVEAVSVQFDIYSVVNAPLLLNVLGVLGWGIYLLFRLQKFAIRIFDGPD</sequence>
<name>A0AAV7K8L2_9METZ</name>
<keyword evidence="1" id="KW-1133">Transmembrane helix</keyword>
<feature type="transmembrane region" description="Helical" evidence="1">
    <location>
        <begin position="112"/>
        <end position="134"/>
    </location>
</feature>
<reference evidence="2 3" key="1">
    <citation type="journal article" date="2023" name="BMC Biol.">
        <title>The compact genome of the sponge Oopsacas minuta (Hexactinellida) is lacking key metazoan core genes.</title>
        <authorList>
            <person name="Santini S."/>
            <person name="Schenkelaars Q."/>
            <person name="Jourda C."/>
            <person name="Duchesne M."/>
            <person name="Belahbib H."/>
            <person name="Rocher C."/>
            <person name="Selva M."/>
            <person name="Riesgo A."/>
            <person name="Vervoort M."/>
            <person name="Leys S.P."/>
            <person name="Kodjabachian L."/>
            <person name="Le Bivic A."/>
            <person name="Borchiellini C."/>
            <person name="Claverie J.M."/>
            <person name="Renard E."/>
        </authorList>
    </citation>
    <scope>NUCLEOTIDE SEQUENCE [LARGE SCALE GENOMIC DNA]</scope>
    <source>
        <strain evidence="2">SPO-2</strain>
    </source>
</reference>
<keyword evidence="1" id="KW-0812">Transmembrane</keyword>
<evidence type="ECO:0000313" key="3">
    <source>
        <dbReference type="Proteomes" id="UP001165289"/>
    </source>
</evidence>
<evidence type="ECO:0000313" key="2">
    <source>
        <dbReference type="EMBL" id="KAI6657681.1"/>
    </source>
</evidence>
<gene>
    <name evidence="2" type="ORF">LOD99_424</name>
</gene>
<organism evidence="2 3">
    <name type="scientific">Oopsacas minuta</name>
    <dbReference type="NCBI Taxonomy" id="111878"/>
    <lineage>
        <taxon>Eukaryota</taxon>
        <taxon>Metazoa</taxon>
        <taxon>Porifera</taxon>
        <taxon>Hexactinellida</taxon>
        <taxon>Hexasterophora</taxon>
        <taxon>Lyssacinosida</taxon>
        <taxon>Leucopsacidae</taxon>
        <taxon>Oopsacas</taxon>
    </lineage>
</organism>
<dbReference type="Proteomes" id="UP001165289">
    <property type="component" value="Unassembled WGS sequence"/>
</dbReference>
<keyword evidence="1" id="KW-0472">Membrane</keyword>
<dbReference type="AlphaFoldDB" id="A0AAV7K8L2"/>
<feature type="transmembrane region" description="Helical" evidence="1">
    <location>
        <begin position="178"/>
        <end position="199"/>
    </location>
</feature>
<dbReference type="EMBL" id="JAKMXF010000111">
    <property type="protein sequence ID" value="KAI6657681.1"/>
    <property type="molecule type" value="Genomic_DNA"/>
</dbReference>
<keyword evidence="3" id="KW-1185">Reference proteome</keyword>